<protein>
    <submittedName>
        <fullName evidence="1">Uncharacterized protein</fullName>
    </submittedName>
</protein>
<comment type="caution">
    <text evidence="1">The sequence shown here is derived from an EMBL/GenBank/DDBJ whole genome shotgun (WGS) entry which is preliminary data.</text>
</comment>
<proteinExistence type="predicted"/>
<accession>T1BLK6</accession>
<organism evidence="1">
    <name type="scientific">mine drainage metagenome</name>
    <dbReference type="NCBI Taxonomy" id="410659"/>
    <lineage>
        <taxon>unclassified sequences</taxon>
        <taxon>metagenomes</taxon>
        <taxon>ecological metagenomes</taxon>
    </lineage>
</organism>
<sequence>MLRNTSLSGRNLRTVWWIPTQPYPETHFATFPEKLPELCIMAGTSEWGACTECGRPWTREVRAIGGAIGRAQHLEA</sequence>
<reference evidence="1" key="2">
    <citation type="journal article" date="2014" name="ISME J.">
        <title>Microbial stratification in low pH oxic and suboxic macroscopic growths along an acid mine drainage.</title>
        <authorList>
            <person name="Mendez-Garcia C."/>
            <person name="Mesa V."/>
            <person name="Sprenger R.R."/>
            <person name="Richter M."/>
            <person name="Diez M.S."/>
            <person name="Solano J."/>
            <person name="Bargiela R."/>
            <person name="Golyshina O.V."/>
            <person name="Manteca A."/>
            <person name="Ramos J.L."/>
            <person name="Gallego J.R."/>
            <person name="Llorente I."/>
            <person name="Martins Dos Santos V.A."/>
            <person name="Jensen O.N."/>
            <person name="Pelaez A.I."/>
            <person name="Sanchez J."/>
            <person name="Ferrer M."/>
        </authorList>
    </citation>
    <scope>NUCLEOTIDE SEQUENCE</scope>
</reference>
<feature type="non-terminal residue" evidence="1">
    <location>
        <position position="76"/>
    </location>
</feature>
<name>T1BLK6_9ZZZZ</name>
<dbReference type="InterPro" id="IPR029063">
    <property type="entry name" value="SAM-dependent_MTases_sf"/>
</dbReference>
<dbReference type="Gene3D" id="3.40.50.150">
    <property type="entry name" value="Vaccinia Virus protein VP39"/>
    <property type="match status" value="1"/>
</dbReference>
<dbReference type="AlphaFoldDB" id="T1BLK6"/>
<evidence type="ECO:0000313" key="1">
    <source>
        <dbReference type="EMBL" id="EQD54855.1"/>
    </source>
</evidence>
<reference evidence="1" key="1">
    <citation type="submission" date="2013-08" db="EMBL/GenBank/DDBJ databases">
        <authorList>
            <person name="Mendez C."/>
            <person name="Richter M."/>
            <person name="Ferrer M."/>
            <person name="Sanchez J."/>
        </authorList>
    </citation>
    <scope>NUCLEOTIDE SEQUENCE</scope>
</reference>
<gene>
    <name evidence="1" type="ORF">B1B_09473</name>
</gene>
<dbReference type="EMBL" id="AUZY01006274">
    <property type="protein sequence ID" value="EQD54855.1"/>
    <property type="molecule type" value="Genomic_DNA"/>
</dbReference>